<evidence type="ECO:0000256" key="1">
    <source>
        <dbReference type="ARBA" id="ARBA00004141"/>
    </source>
</evidence>
<keyword evidence="4 5" id="KW-0472">Membrane</keyword>
<evidence type="ECO:0000313" key="7">
    <source>
        <dbReference type="EMBL" id="SOC16329.1"/>
    </source>
</evidence>
<dbReference type="EMBL" id="OBMR01000014">
    <property type="protein sequence ID" value="SOC16329.1"/>
    <property type="molecule type" value="Genomic_DNA"/>
</dbReference>
<protein>
    <submittedName>
        <fullName evidence="7">TM2 domain-containing protein</fullName>
    </submittedName>
</protein>
<accession>A0A285T4K8</accession>
<name>A0A285T4K8_9FIRM</name>
<feature type="domain" description="TM2" evidence="6">
    <location>
        <begin position="50"/>
        <end position="89"/>
    </location>
</feature>
<gene>
    <name evidence="7" type="ORF">SAMN02910411_0368</name>
</gene>
<keyword evidence="2 5" id="KW-0812">Transmembrane</keyword>
<dbReference type="Pfam" id="PF05154">
    <property type="entry name" value="TM2"/>
    <property type="match status" value="1"/>
</dbReference>
<keyword evidence="3 5" id="KW-1133">Transmembrane helix</keyword>
<comment type="subcellular location">
    <subcellularLocation>
        <location evidence="1">Membrane</location>
        <topology evidence="1">Multi-pass membrane protein</topology>
    </subcellularLocation>
</comment>
<evidence type="ECO:0000256" key="5">
    <source>
        <dbReference type="SAM" id="Phobius"/>
    </source>
</evidence>
<reference evidence="7 8" key="1">
    <citation type="submission" date="2017-08" db="EMBL/GenBank/DDBJ databases">
        <authorList>
            <person name="de Groot N.N."/>
        </authorList>
    </citation>
    <scope>NUCLEOTIDE SEQUENCE [LARGE SCALE GENOMIC DNA]</scope>
    <source>
        <strain evidence="7 8">DSM 9787</strain>
    </source>
</reference>
<feature type="transmembrane region" description="Helical" evidence="5">
    <location>
        <begin position="124"/>
        <end position="144"/>
    </location>
</feature>
<evidence type="ECO:0000256" key="3">
    <source>
        <dbReference type="ARBA" id="ARBA00022989"/>
    </source>
</evidence>
<organism evidence="7 8">
    <name type="scientific">Pseudobutyrivibrio ruminis DSM 9787</name>
    <dbReference type="NCBI Taxonomy" id="1123011"/>
    <lineage>
        <taxon>Bacteria</taxon>
        <taxon>Bacillati</taxon>
        <taxon>Bacillota</taxon>
        <taxon>Clostridia</taxon>
        <taxon>Lachnospirales</taxon>
        <taxon>Lachnospiraceae</taxon>
        <taxon>Pseudobutyrivibrio</taxon>
    </lineage>
</organism>
<dbReference type="Proteomes" id="UP000219563">
    <property type="component" value="Unassembled WGS sequence"/>
</dbReference>
<evidence type="ECO:0000313" key="8">
    <source>
        <dbReference type="Proteomes" id="UP000219563"/>
    </source>
</evidence>
<dbReference type="RefSeq" id="WP_097077154.1">
    <property type="nucleotide sequence ID" value="NZ_OBMR01000014.1"/>
</dbReference>
<feature type="transmembrane region" description="Helical" evidence="5">
    <location>
        <begin position="71"/>
        <end position="92"/>
    </location>
</feature>
<dbReference type="GO" id="GO:0016020">
    <property type="term" value="C:membrane"/>
    <property type="evidence" value="ECO:0007669"/>
    <property type="project" value="UniProtKB-SubCell"/>
</dbReference>
<evidence type="ECO:0000259" key="6">
    <source>
        <dbReference type="Pfam" id="PF05154"/>
    </source>
</evidence>
<evidence type="ECO:0000256" key="2">
    <source>
        <dbReference type="ARBA" id="ARBA00022692"/>
    </source>
</evidence>
<sequence length="162" mass="18028">MIEKYRYNEDGSIDIRRRITTKVGPFQTFYEIGEAYFPCMSADGDSFFTIALSTGLLGGHKFYTGNYLQGILYALTFGLLGFGYILDLVMILTGGYSYMSNSITRDGATKVKTFSQPLENKKKALISTLVAAVGCIVVVKFMYWPLVVAVSELLSNIELSLY</sequence>
<dbReference type="AlphaFoldDB" id="A0A285T4K8"/>
<proteinExistence type="predicted"/>
<evidence type="ECO:0000256" key="4">
    <source>
        <dbReference type="ARBA" id="ARBA00023136"/>
    </source>
</evidence>
<dbReference type="InterPro" id="IPR007829">
    <property type="entry name" value="TM2"/>
</dbReference>